<dbReference type="GO" id="GO:0003824">
    <property type="term" value="F:catalytic activity"/>
    <property type="evidence" value="ECO:0007669"/>
    <property type="project" value="InterPro"/>
</dbReference>
<dbReference type="PaxDb" id="67767-A0A0J7KJJ8"/>
<evidence type="ECO:0000313" key="3">
    <source>
        <dbReference type="Proteomes" id="UP000036403"/>
    </source>
</evidence>
<dbReference type="SUPFAM" id="SSF56219">
    <property type="entry name" value="DNase I-like"/>
    <property type="match status" value="1"/>
</dbReference>
<reference evidence="2 3" key="1">
    <citation type="submission" date="2015-04" db="EMBL/GenBank/DDBJ databases">
        <title>Lasius niger genome sequencing.</title>
        <authorList>
            <person name="Konorov E.A."/>
            <person name="Nikitin M.A."/>
            <person name="Kirill M.V."/>
            <person name="Chang P."/>
        </authorList>
    </citation>
    <scope>NUCLEOTIDE SEQUENCE [LARGE SCALE GENOMIC DNA]</scope>
    <source>
        <tissue evidence="2">Whole</tissue>
    </source>
</reference>
<dbReference type="EMBL" id="LBMM01006481">
    <property type="protein sequence ID" value="KMQ90583.1"/>
    <property type="molecule type" value="Genomic_DNA"/>
</dbReference>
<accession>A0A0J7KJJ8</accession>
<dbReference type="Proteomes" id="UP000036403">
    <property type="component" value="Unassembled WGS sequence"/>
</dbReference>
<dbReference type="Gene3D" id="3.60.10.10">
    <property type="entry name" value="Endonuclease/exonuclease/phosphatase"/>
    <property type="match status" value="1"/>
</dbReference>
<dbReference type="OrthoDB" id="7555138at2759"/>
<comment type="caution">
    <text evidence="2">The sequence shown here is derived from an EMBL/GenBank/DDBJ whole genome shotgun (WGS) entry which is preliminary data.</text>
</comment>
<dbReference type="InterPro" id="IPR005135">
    <property type="entry name" value="Endo/exonuclease/phosphatase"/>
</dbReference>
<dbReference type="AlphaFoldDB" id="A0A0J7KJJ8"/>
<dbReference type="Pfam" id="PF14529">
    <property type="entry name" value="Exo_endo_phos_2"/>
    <property type="match status" value="1"/>
</dbReference>
<dbReference type="InterPro" id="IPR036691">
    <property type="entry name" value="Endo/exonu/phosph_ase_sf"/>
</dbReference>
<sequence length="86" mass="10188">MGDFNAHNTTWNCVQTDTNGDRLWEVTYNKDLICLNEDTMSRLGENYHQKTKWKEYQNAVGHWMKEKRGVDNCRREAGTEQIRGIH</sequence>
<protein>
    <submittedName>
        <fullName evidence="2">Pol-like protein</fullName>
    </submittedName>
</protein>
<feature type="domain" description="Endonuclease/exonuclease/phosphatase" evidence="1">
    <location>
        <begin position="1"/>
        <end position="39"/>
    </location>
</feature>
<name>A0A0J7KJJ8_LASNI</name>
<proteinExistence type="predicted"/>
<evidence type="ECO:0000313" key="2">
    <source>
        <dbReference type="EMBL" id="KMQ90583.1"/>
    </source>
</evidence>
<organism evidence="2 3">
    <name type="scientific">Lasius niger</name>
    <name type="common">Black garden ant</name>
    <dbReference type="NCBI Taxonomy" id="67767"/>
    <lineage>
        <taxon>Eukaryota</taxon>
        <taxon>Metazoa</taxon>
        <taxon>Ecdysozoa</taxon>
        <taxon>Arthropoda</taxon>
        <taxon>Hexapoda</taxon>
        <taxon>Insecta</taxon>
        <taxon>Pterygota</taxon>
        <taxon>Neoptera</taxon>
        <taxon>Endopterygota</taxon>
        <taxon>Hymenoptera</taxon>
        <taxon>Apocrita</taxon>
        <taxon>Aculeata</taxon>
        <taxon>Formicoidea</taxon>
        <taxon>Formicidae</taxon>
        <taxon>Formicinae</taxon>
        <taxon>Lasius</taxon>
        <taxon>Lasius</taxon>
    </lineage>
</organism>
<gene>
    <name evidence="2" type="ORF">RF55_9639</name>
</gene>
<keyword evidence="3" id="KW-1185">Reference proteome</keyword>
<evidence type="ECO:0000259" key="1">
    <source>
        <dbReference type="Pfam" id="PF14529"/>
    </source>
</evidence>